<sequence>MSATTDGNAPHGRGPDGRGPGGRGPDGQGPDGQAPEDRGAGGRAPKGRALAATERIQAGPGPGRGPMGGGMVGQKAMEFGPSAKRMIARMRPERGKAILVVVLGVTSVVLMSVGPRILGRATDLVFAGLIGRHLPAGLTQQQAVEALRAQGQDKRADLLAGMPHVVPGQGVDFDAVRNVLLFVLAIYAGAALLGWLQGFVLNTVVQNTVYRMRQDVEAKINRLPLGYFDRSPRGELLSRVTNDIDNVSQTLQQTMSQLLTSLLTVVGVLAMMLWISPLLALLALVSVPASLLVTRAIMKRSQGQFVAQWRRTGTLNAHIEETFSGHALVKVFGRQPEVEQTFAEENEELYKVSFGAQFVSGLIMPSMMFIGNLNYVVIAVVGGLRVASGSLSLGEVQAFIQYTRQFTQPLTTVASMMNLLQSGVASAERVFELLDAEEEPTDAPVTATPAARRGEVAFEHVGFAYDEDQPLIRDLSLVARPGQTVAIVGPTGAGKTTLVNLVMRFYDVDAGRITIDGVDITAMPRAALRGQIGMVLQDTWLFGGTIHDNIAYGRPGATDEQVLAAARATFVDRFVHSLPDGYDTVIDEEGSNLSAGERQLVTIARAFLTDPALLILDEATSSVDTRTELLVQQAMSALRSDRTSFVIAHRLSTIRDADLILVMEHGDIVEQGTHEELLAAGGAYARLHDAQFAAPVA</sequence>
<name>A0A7Y9E9E9_9ACTN</name>
<dbReference type="InterPro" id="IPR003439">
    <property type="entry name" value="ABC_transporter-like_ATP-bd"/>
</dbReference>
<dbReference type="PROSITE" id="PS00211">
    <property type="entry name" value="ABC_TRANSPORTER_1"/>
    <property type="match status" value="1"/>
</dbReference>
<evidence type="ECO:0000256" key="2">
    <source>
        <dbReference type="ARBA" id="ARBA00022448"/>
    </source>
</evidence>
<organism evidence="15 16">
    <name type="scientific">Nocardioides panaciterrulae</name>
    <dbReference type="NCBI Taxonomy" id="661492"/>
    <lineage>
        <taxon>Bacteria</taxon>
        <taxon>Bacillati</taxon>
        <taxon>Actinomycetota</taxon>
        <taxon>Actinomycetes</taxon>
        <taxon>Propionibacteriales</taxon>
        <taxon>Nocardioidaceae</taxon>
        <taxon>Nocardioides</taxon>
    </lineage>
</organism>
<keyword evidence="3 12" id="KW-0812">Transmembrane</keyword>
<dbReference type="InterPro" id="IPR017871">
    <property type="entry name" value="ABC_transporter-like_CS"/>
</dbReference>
<dbReference type="InterPro" id="IPR039421">
    <property type="entry name" value="Type_1_exporter"/>
</dbReference>
<keyword evidence="7 12" id="KW-0472">Membrane</keyword>
<dbReference type="Gene3D" id="3.40.50.300">
    <property type="entry name" value="P-loop containing nucleotide triphosphate hydrolases"/>
    <property type="match status" value="1"/>
</dbReference>
<evidence type="ECO:0000256" key="11">
    <source>
        <dbReference type="SAM" id="MobiDB-lite"/>
    </source>
</evidence>
<evidence type="ECO:0000256" key="6">
    <source>
        <dbReference type="ARBA" id="ARBA00022989"/>
    </source>
</evidence>
<feature type="transmembrane region" description="Helical" evidence="12">
    <location>
        <begin position="281"/>
        <end position="298"/>
    </location>
</feature>
<evidence type="ECO:0000313" key="15">
    <source>
        <dbReference type="EMBL" id="NYD43355.1"/>
    </source>
</evidence>
<accession>A0A7Y9E9E9</accession>
<comment type="caution">
    <text evidence="15">The sequence shown here is derived from an EMBL/GenBank/DDBJ whole genome shotgun (WGS) entry which is preliminary data.</text>
</comment>
<evidence type="ECO:0000256" key="10">
    <source>
        <dbReference type="ARBA" id="ARBA00071747"/>
    </source>
</evidence>
<proteinExistence type="inferred from homology"/>
<dbReference type="InterPro" id="IPR003593">
    <property type="entry name" value="AAA+_ATPase"/>
</dbReference>
<dbReference type="Proteomes" id="UP000535511">
    <property type="component" value="Unassembled WGS sequence"/>
</dbReference>
<evidence type="ECO:0000259" key="14">
    <source>
        <dbReference type="PROSITE" id="PS50929"/>
    </source>
</evidence>
<evidence type="ECO:0000313" key="16">
    <source>
        <dbReference type="Proteomes" id="UP000535511"/>
    </source>
</evidence>
<comment type="function">
    <text evidence="8">ABC transporter involved in fatty acid import. Transmembrane domains (TMD) form a pore in the membrane and the ATP-binding domain (NBD) is responsible for energy generation.</text>
</comment>
<dbReference type="PANTHER" id="PTHR43394">
    <property type="entry name" value="ATP-DEPENDENT PERMEASE MDL1, MITOCHONDRIAL"/>
    <property type="match status" value="1"/>
</dbReference>
<feature type="transmembrane region" description="Helical" evidence="12">
    <location>
        <begin position="258"/>
        <end position="275"/>
    </location>
</feature>
<protein>
    <recommendedName>
        <fullName evidence="10">Fatty acid ABC transporter ATP-binding/permease protein</fullName>
    </recommendedName>
</protein>
<evidence type="ECO:0000256" key="7">
    <source>
        <dbReference type="ARBA" id="ARBA00023136"/>
    </source>
</evidence>
<dbReference type="PANTHER" id="PTHR43394:SF1">
    <property type="entry name" value="ATP-BINDING CASSETTE SUB-FAMILY B MEMBER 10, MITOCHONDRIAL"/>
    <property type="match status" value="1"/>
</dbReference>
<dbReference type="SUPFAM" id="SSF52540">
    <property type="entry name" value="P-loop containing nucleoside triphosphate hydrolases"/>
    <property type="match status" value="1"/>
</dbReference>
<evidence type="ECO:0000256" key="5">
    <source>
        <dbReference type="ARBA" id="ARBA00022840"/>
    </source>
</evidence>
<gene>
    <name evidence="15" type="ORF">BJZ21_003438</name>
</gene>
<keyword evidence="4" id="KW-0547">Nucleotide-binding</keyword>
<keyword evidence="6 12" id="KW-1133">Transmembrane helix</keyword>
<dbReference type="Pfam" id="PF00005">
    <property type="entry name" value="ABC_tran"/>
    <property type="match status" value="1"/>
</dbReference>
<dbReference type="CDD" id="cd18547">
    <property type="entry name" value="ABC_6TM_Tm288_like"/>
    <property type="match status" value="1"/>
</dbReference>
<dbReference type="GO" id="GO:0015421">
    <property type="term" value="F:ABC-type oligopeptide transporter activity"/>
    <property type="evidence" value="ECO:0007669"/>
    <property type="project" value="TreeGrafter"/>
</dbReference>
<evidence type="ECO:0000259" key="13">
    <source>
        <dbReference type="PROSITE" id="PS50893"/>
    </source>
</evidence>
<dbReference type="CDD" id="cd03254">
    <property type="entry name" value="ABCC_Glucan_exporter_like"/>
    <property type="match status" value="1"/>
</dbReference>
<feature type="transmembrane region" description="Helical" evidence="12">
    <location>
        <begin position="179"/>
        <end position="205"/>
    </location>
</feature>
<dbReference type="GO" id="GO:0016887">
    <property type="term" value="F:ATP hydrolysis activity"/>
    <property type="evidence" value="ECO:0007669"/>
    <property type="project" value="InterPro"/>
</dbReference>
<dbReference type="SMART" id="SM00382">
    <property type="entry name" value="AAA"/>
    <property type="match status" value="1"/>
</dbReference>
<dbReference type="InterPro" id="IPR011527">
    <property type="entry name" value="ABC1_TM_dom"/>
</dbReference>
<dbReference type="SUPFAM" id="SSF90123">
    <property type="entry name" value="ABC transporter transmembrane region"/>
    <property type="match status" value="1"/>
</dbReference>
<feature type="domain" description="ABC transmembrane type-1" evidence="14">
    <location>
        <begin position="98"/>
        <end position="422"/>
    </location>
</feature>
<evidence type="ECO:0000256" key="4">
    <source>
        <dbReference type="ARBA" id="ARBA00022741"/>
    </source>
</evidence>
<comment type="subcellular location">
    <subcellularLocation>
        <location evidence="1">Cell membrane</location>
        <topology evidence="1">Multi-pass membrane protein</topology>
    </subcellularLocation>
</comment>
<evidence type="ECO:0000256" key="1">
    <source>
        <dbReference type="ARBA" id="ARBA00004651"/>
    </source>
</evidence>
<dbReference type="AlphaFoldDB" id="A0A7Y9E9E9"/>
<dbReference type="Gene3D" id="1.20.1560.10">
    <property type="entry name" value="ABC transporter type 1, transmembrane domain"/>
    <property type="match status" value="1"/>
</dbReference>
<evidence type="ECO:0000256" key="9">
    <source>
        <dbReference type="ARBA" id="ARBA00061644"/>
    </source>
</evidence>
<dbReference type="FunFam" id="3.40.50.300:FF:000287">
    <property type="entry name" value="Multidrug ABC transporter ATP-binding protein"/>
    <property type="match status" value="1"/>
</dbReference>
<feature type="transmembrane region" description="Helical" evidence="12">
    <location>
        <begin position="97"/>
        <end position="118"/>
    </location>
</feature>
<evidence type="ECO:0000256" key="3">
    <source>
        <dbReference type="ARBA" id="ARBA00022692"/>
    </source>
</evidence>
<keyword evidence="16" id="KW-1185">Reference proteome</keyword>
<feature type="region of interest" description="Disordered" evidence="11">
    <location>
        <begin position="1"/>
        <end position="49"/>
    </location>
</feature>
<dbReference type="GO" id="GO:0005524">
    <property type="term" value="F:ATP binding"/>
    <property type="evidence" value="ECO:0007669"/>
    <property type="project" value="UniProtKB-KW"/>
</dbReference>
<dbReference type="EMBL" id="JACCBG010000001">
    <property type="protein sequence ID" value="NYD43355.1"/>
    <property type="molecule type" value="Genomic_DNA"/>
</dbReference>
<feature type="compositionally biased region" description="Gly residues" evidence="11">
    <location>
        <begin position="17"/>
        <end position="30"/>
    </location>
</feature>
<comment type="similarity">
    <text evidence="9">Belongs to the ABC transporter superfamily. Lipid exporter (TC 3.A.1.106) family.</text>
</comment>
<feature type="domain" description="ABC transporter" evidence="13">
    <location>
        <begin position="456"/>
        <end position="690"/>
    </location>
</feature>
<dbReference type="PROSITE" id="PS50929">
    <property type="entry name" value="ABC_TM1F"/>
    <property type="match status" value="1"/>
</dbReference>
<dbReference type="InterPro" id="IPR027417">
    <property type="entry name" value="P-loop_NTPase"/>
</dbReference>
<keyword evidence="5 15" id="KW-0067">ATP-binding</keyword>
<reference evidence="15 16" key="1">
    <citation type="submission" date="2020-07" db="EMBL/GenBank/DDBJ databases">
        <title>Sequencing the genomes of 1000 actinobacteria strains.</title>
        <authorList>
            <person name="Klenk H.-P."/>
        </authorList>
    </citation>
    <scope>NUCLEOTIDE SEQUENCE [LARGE SCALE GENOMIC DNA]</scope>
    <source>
        <strain evidence="15 16">DSM 21350</strain>
    </source>
</reference>
<evidence type="ECO:0000256" key="8">
    <source>
        <dbReference type="ARBA" id="ARBA00055053"/>
    </source>
</evidence>
<dbReference type="GO" id="GO:0005886">
    <property type="term" value="C:plasma membrane"/>
    <property type="evidence" value="ECO:0007669"/>
    <property type="project" value="UniProtKB-SubCell"/>
</dbReference>
<dbReference type="Pfam" id="PF00664">
    <property type="entry name" value="ABC_membrane"/>
    <property type="match status" value="1"/>
</dbReference>
<dbReference type="PROSITE" id="PS50893">
    <property type="entry name" value="ABC_TRANSPORTER_2"/>
    <property type="match status" value="1"/>
</dbReference>
<dbReference type="InterPro" id="IPR036640">
    <property type="entry name" value="ABC1_TM_sf"/>
</dbReference>
<keyword evidence="2" id="KW-0813">Transport</keyword>
<evidence type="ECO:0000256" key="12">
    <source>
        <dbReference type="SAM" id="Phobius"/>
    </source>
</evidence>